<evidence type="ECO:0000259" key="3">
    <source>
        <dbReference type="PROSITE" id="PS51471"/>
    </source>
</evidence>
<dbReference type="OrthoDB" id="116233at2759"/>
<comment type="caution">
    <text evidence="4">The sequence shown here is derived from an EMBL/GenBank/DDBJ whole genome shotgun (WGS) entry which is preliminary data.</text>
</comment>
<dbReference type="PANTHER" id="PTHR33099:SF7">
    <property type="entry name" value="MYND-TYPE DOMAIN-CONTAINING PROTEIN"/>
    <property type="match status" value="1"/>
</dbReference>
<feature type="compositionally biased region" description="Acidic residues" evidence="2">
    <location>
        <begin position="1"/>
        <end position="21"/>
    </location>
</feature>
<keyword evidence="1" id="KW-0560">Oxidoreductase</keyword>
<evidence type="ECO:0000256" key="1">
    <source>
        <dbReference type="RuleBase" id="RU003682"/>
    </source>
</evidence>
<evidence type="ECO:0000256" key="2">
    <source>
        <dbReference type="SAM" id="MobiDB-lite"/>
    </source>
</evidence>
<organism evidence="4 5">
    <name type="scientific">Phytophthora boehmeriae</name>
    <dbReference type="NCBI Taxonomy" id="109152"/>
    <lineage>
        <taxon>Eukaryota</taxon>
        <taxon>Sar</taxon>
        <taxon>Stramenopiles</taxon>
        <taxon>Oomycota</taxon>
        <taxon>Peronosporomycetes</taxon>
        <taxon>Peronosporales</taxon>
        <taxon>Peronosporaceae</taxon>
        <taxon>Phytophthora</taxon>
    </lineage>
</organism>
<dbReference type="PANTHER" id="PTHR33099">
    <property type="entry name" value="FE2OG DIOXYGENASE DOMAIN-CONTAINING PROTEIN"/>
    <property type="match status" value="1"/>
</dbReference>
<dbReference type="Pfam" id="PF13640">
    <property type="entry name" value="2OG-FeII_Oxy_3"/>
    <property type="match status" value="1"/>
</dbReference>
<accession>A0A8T1VVH1</accession>
<comment type="similarity">
    <text evidence="1">Belongs to the iron/ascorbate-dependent oxidoreductase family.</text>
</comment>
<feature type="region of interest" description="Disordered" evidence="2">
    <location>
        <begin position="1"/>
        <end position="22"/>
    </location>
</feature>
<dbReference type="EMBL" id="JAGDFL010000559">
    <property type="protein sequence ID" value="KAG7385221.1"/>
    <property type="molecule type" value="Genomic_DNA"/>
</dbReference>
<keyword evidence="1" id="KW-0479">Metal-binding</keyword>
<dbReference type="GO" id="GO:0046872">
    <property type="term" value="F:metal ion binding"/>
    <property type="evidence" value="ECO:0007669"/>
    <property type="project" value="UniProtKB-KW"/>
</dbReference>
<proteinExistence type="inferred from homology"/>
<dbReference type="AlphaFoldDB" id="A0A8T1VVH1"/>
<dbReference type="InterPro" id="IPR005123">
    <property type="entry name" value="Oxoglu/Fe-dep_dioxygenase_dom"/>
</dbReference>
<reference evidence="4" key="1">
    <citation type="submission" date="2021-02" db="EMBL/GenBank/DDBJ databases">
        <authorList>
            <person name="Palmer J.M."/>
        </authorList>
    </citation>
    <scope>NUCLEOTIDE SEQUENCE</scope>
    <source>
        <strain evidence="4">SCRP23</strain>
    </source>
</reference>
<dbReference type="InterPro" id="IPR044862">
    <property type="entry name" value="Pro_4_hyd_alph_FE2OG_OXY"/>
</dbReference>
<dbReference type="PROSITE" id="PS51471">
    <property type="entry name" value="FE2OG_OXY"/>
    <property type="match status" value="1"/>
</dbReference>
<dbReference type="GO" id="GO:0016491">
    <property type="term" value="F:oxidoreductase activity"/>
    <property type="evidence" value="ECO:0007669"/>
    <property type="project" value="UniProtKB-KW"/>
</dbReference>
<feature type="domain" description="Fe2OG dioxygenase" evidence="3">
    <location>
        <begin position="158"/>
        <end position="262"/>
    </location>
</feature>
<keyword evidence="1" id="KW-0408">Iron</keyword>
<name>A0A8T1VVH1_9STRA</name>
<gene>
    <name evidence="4" type="ORF">PHYBOEH_009113</name>
</gene>
<dbReference type="Proteomes" id="UP000693981">
    <property type="component" value="Unassembled WGS sequence"/>
</dbReference>
<evidence type="ECO:0000313" key="4">
    <source>
        <dbReference type="EMBL" id="KAG7385221.1"/>
    </source>
</evidence>
<protein>
    <recommendedName>
        <fullName evidence="3">Fe2OG dioxygenase domain-containing protein</fullName>
    </recommendedName>
</protein>
<keyword evidence="5" id="KW-1185">Reference proteome</keyword>
<sequence>MWFFDDDPGFEEGPPDDEPTDAEVFKDNRWPFGATGTAEDVPAPTGASCVQISNALSRAEGNAGEYSFGGLADTLPVVPGLFVDGVGPISVPLCEEQAEKLITRCDKSPFGRKMDTLMDENVRKSWQLHPGHVQLKNPLWQEGIDKLSETIADRLGYKNVKMQCVLYKMLVYGEGGHFAKHQDTEKKDGMIATMVIQLPTLHEGGDLVVYQGKDTKYRHDFGKMDGTAAYLPHYAVQYADAEHALEKVTSGYRLVLVYSVCLPSEMHFLLEDRDKPLTEELTEAISRMGDDGDSFALLLAHEYTKKSIEDMGIGALKGVDRARFQALQDANAGVTPEKKLHFVIAGLTLKIDYYDAGGEWEENERDESIAWYSTSGEDHGNSSEIEELNMLNPRRETLADLWKNRGNSTFEGYLGNEGATRDTTYSRFPG</sequence>
<evidence type="ECO:0000313" key="5">
    <source>
        <dbReference type="Proteomes" id="UP000693981"/>
    </source>
</evidence>